<dbReference type="Pfam" id="PF00501">
    <property type="entry name" value="AMP-binding"/>
    <property type="match status" value="1"/>
</dbReference>
<dbReference type="GO" id="GO:0031177">
    <property type="term" value="F:phosphopantetheine binding"/>
    <property type="evidence" value="ECO:0007669"/>
    <property type="project" value="InterPro"/>
</dbReference>
<dbReference type="CDD" id="cd05930">
    <property type="entry name" value="A_NRPS"/>
    <property type="match status" value="1"/>
</dbReference>
<proteinExistence type="predicted"/>
<dbReference type="GO" id="GO:0047527">
    <property type="term" value="F:2,3-dihydroxybenzoate-serine ligase activity"/>
    <property type="evidence" value="ECO:0007669"/>
    <property type="project" value="TreeGrafter"/>
</dbReference>
<dbReference type="InterPro" id="IPR025110">
    <property type="entry name" value="AMP-bd_C"/>
</dbReference>
<dbReference type="InterPro" id="IPR036736">
    <property type="entry name" value="ACP-like_sf"/>
</dbReference>
<dbReference type="Gene3D" id="1.10.1200.10">
    <property type="entry name" value="ACP-like"/>
    <property type="match status" value="1"/>
</dbReference>
<keyword evidence="3" id="KW-0597">Phosphoprotein</keyword>
<dbReference type="CDD" id="cd19540">
    <property type="entry name" value="LCL_NRPS-like"/>
    <property type="match status" value="1"/>
</dbReference>
<evidence type="ECO:0000256" key="1">
    <source>
        <dbReference type="ARBA" id="ARBA00001957"/>
    </source>
</evidence>
<dbReference type="InterPro" id="IPR023213">
    <property type="entry name" value="CAT-like_dom_sf"/>
</dbReference>
<dbReference type="PROSITE" id="PS00012">
    <property type="entry name" value="PHOSPHOPANTETHEINE"/>
    <property type="match status" value="1"/>
</dbReference>
<dbReference type="Pfam" id="PF00668">
    <property type="entry name" value="Condensation"/>
    <property type="match status" value="2"/>
</dbReference>
<feature type="domain" description="Carrier" evidence="4">
    <location>
        <begin position="928"/>
        <end position="1003"/>
    </location>
</feature>
<dbReference type="InterPro" id="IPR000873">
    <property type="entry name" value="AMP-dep_synth/lig_dom"/>
</dbReference>
<dbReference type="PANTHER" id="PTHR45527">
    <property type="entry name" value="NONRIBOSOMAL PEPTIDE SYNTHETASE"/>
    <property type="match status" value="1"/>
</dbReference>
<dbReference type="InterPro" id="IPR045851">
    <property type="entry name" value="AMP-bd_C_sf"/>
</dbReference>
<dbReference type="Pfam" id="PF13193">
    <property type="entry name" value="AMP-binding_C"/>
    <property type="match status" value="1"/>
</dbReference>
<dbReference type="NCBIfam" id="TIGR01733">
    <property type="entry name" value="AA-adenyl-dom"/>
    <property type="match status" value="1"/>
</dbReference>
<evidence type="ECO:0000256" key="3">
    <source>
        <dbReference type="ARBA" id="ARBA00022553"/>
    </source>
</evidence>
<dbReference type="PANTHER" id="PTHR45527:SF1">
    <property type="entry name" value="FATTY ACID SYNTHASE"/>
    <property type="match status" value="1"/>
</dbReference>
<dbReference type="PROSITE" id="PS50075">
    <property type="entry name" value="CARRIER"/>
    <property type="match status" value="1"/>
</dbReference>
<accession>A0AAW6LTQ6</accession>
<dbReference type="Gene3D" id="3.40.50.980">
    <property type="match status" value="2"/>
</dbReference>
<dbReference type="RefSeq" id="WP_076948965.1">
    <property type="nucleotide sequence ID" value="NZ_JARDXE010000029.1"/>
</dbReference>
<sequence>MTPLTAAQRSLWFAQSLEPASPFVIAQFVDLNGELDASRLESSTVAAHREFGVAGLRLRVTDGVPELDEDPDLTLVGGRLDFRRYDDPVRAAMTWMNREWSTATLAPDTALTVANLLQVGPHRWFWYYRAHHIALDGYSAALLMRRTAEIYLSAGPVRPDQVDSVVSDRVAAVARQESRYRESPRCVRDREFWHEKLRSVPSSPVLGASATGTSRGSTLRASGTVPLSDLSAATVIAAFASYVALMCGVDDLCLSLPVSGRVTAASRSLPGAMSNVVPLVLRGVGASTPSSAVCVVESALSEALRHQRYRREDMSALTDGRRQSRVQSFGPVVNVMLFDRALSLGAVRGHVEILTTGPIDDIALNVYPGYTGNIRVDLEANGALYSSAELSAHHDRFVRFLEVFVDTPPNHPAPPLWTDAELGATSPARGEPSIEPRSLDSLLRSAVHRAVDSVAITDGDRSWTYGHLDRMAGLWSRHLKSVDVGPDDVVVVAIPRSIESVLAMWAVARVGATYVPIDPAHPAERVVDMLGVCKPKIGLTTFGMRHSLPYDLEWLFLDCDPDAFAPSFDPEPAHADHRAYMIFTSGSTGRPKAVSVTHRGLANLAADIREKYELDSRSVVMHCASTSFDTSVVEMLAPALFGASSVICPPETVGGFELEDLICRRAVTHLLVTPSALATLAPERVPGLKFLIVGGEKLPHELMRRWAPFVRVRSAYGPTEATCSVTITDVLNVDDRVTLGRLMHGVEAVVLDASLEPLSTGAAGELYLSGPGLARGYEGGAGETAARFVASTLSAGHRMFRSGDRVRWTDDAQLEFLGRTDDQVKVRGRRIELGEIDSVLYGHPSVEFATTLVRDLANGSPALVSYVKLHSGILDSDASIERLLTQKLPEYMVPVVVIRIDAVPLTTNKKVDRGALPAPTFERRESVRVATPIESRIIRTYEEVLRATEIGHSDSFFDLGGDSLSATRVIGRLNADFGINLGFRDLFDSPSAAALASSFGQHVGWVPPLEQAVDASTPLLSPAQEYIGRELTSPALYNLPFTIRVRGRLDHDALASAVQDVMVRHETLRTVYPDVAGSPRPLVVNPDRIPRGLQVVEGNSSDAESIVHQTLSRGFDVRSEIPIRLIVCAYGRDDHLLAAVVHHIAADGWSLAILARDLSVAYEARARNTHPTWPETAVRYSDYAMWRAEILGAQEAPTDLAVGQLEHWAAVLDGAPSEISLPLDHTRPSMWTFGAGRVEFLVDPETHRGLTTSAKRAETGMFTVVHAVLTATLSALSGDHDIIIGSPVAGRGHPKLDDLVGMFVNTLVLRTRVDVSADFDSLVAECRRVELLAHDHSDVQFERLVDYLDPPRHASLHPFFQVAMSFENFPAAVLESDGLTFEVTPRPLDIAKCDLHFHFAEVFDETGELAGIEAALVYSADLFDAATATLFAKTLSATADALVRSPDAPLLALDTRS</sequence>
<dbReference type="GO" id="GO:0009239">
    <property type="term" value="P:enterobactin biosynthetic process"/>
    <property type="evidence" value="ECO:0007669"/>
    <property type="project" value="TreeGrafter"/>
</dbReference>
<dbReference type="Gene3D" id="3.30.300.30">
    <property type="match status" value="1"/>
</dbReference>
<dbReference type="InterPro" id="IPR010071">
    <property type="entry name" value="AA_adenyl_dom"/>
</dbReference>
<dbReference type="SUPFAM" id="SSF52777">
    <property type="entry name" value="CoA-dependent acyltransferases"/>
    <property type="match status" value="4"/>
</dbReference>
<dbReference type="InterPro" id="IPR006162">
    <property type="entry name" value="Ppantetheine_attach_site"/>
</dbReference>
<dbReference type="Gene3D" id="2.30.38.10">
    <property type="entry name" value="Luciferase, Domain 3"/>
    <property type="match status" value="1"/>
</dbReference>
<evidence type="ECO:0000259" key="4">
    <source>
        <dbReference type="PROSITE" id="PS50075"/>
    </source>
</evidence>
<dbReference type="InterPro" id="IPR020806">
    <property type="entry name" value="PKS_PP-bd"/>
</dbReference>
<dbReference type="Pfam" id="PF00550">
    <property type="entry name" value="PP-binding"/>
    <property type="match status" value="1"/>
</dbReference>
<evidence type="ECO:0000313" key="6">
    <source>
        <dbReference type="Proteomes" id="UP001217325"/>
    </source>
</evidence>
<comment type="caution">
    <text evidence="5">The sequence shown here is derived from an EMBL/GenBank/DDBJ whole genome shotgun (WGS) entry which is preliminary data.</text>
</comment>
<organism evidence="5 6">
    <name type="scientific">Rhodococcus qingshengii</name>
    <dbReference type="NCBI Taxonomy" id="334542"/>
    <lineage>
        <taxon>Bacteria</taxon>
        <taxon>Bacillati</taxon>
        <taxon>Actinomycetota</taxon>
        <taxon>Actinomycetes</taxon>
        <taxon>Mycobacteriales</taxon>
        <taxon>Nocardiaceae</taxon>
        <taxon>Rhodococcus</taxon>
        <taxon>Rhodococcus erythropolis group</taxon>
    </lineage>
</organism>
<dbReference type="Gene3D" id="3.30.559.10">
    <property type="entry name" value="Chloramphenicol acetyltransferase-like domain"/>
    <property type="match status" value="2"/>
</dbReference>
<dbReference type="Proteomes" id="UP001217325">
    <property type="component" value="Unassembled WGS sequence"/>
</dbReference>
<evidence type="ECO:0000313" key="5">
    <source>
        <dbReference type="EMBL" id="MDE8649586.1"/>
    </source>
</evidence>
<dbReference type="GO" id="GO:0043041">
    <property type="term" value="P:amino acid activation for nonribosomal peptide biosynthetic process"/>
    <property type="evidence" value="ECO:0007669"/>
    <property type="project" value="TreeGrafter"/>
</dbReference>
<dbReference type="SUPFAM" id="SSF47336">
    <property type="entry name" value="ACP-like"/>
    <property type="match status" value="1"/>
</dbReference>
<name>A0AAW6LTQ6_RHOSG</name>
<gene>
    <name evidence="5" type="ORF">PXH69_31925</name>
</gene>
<protein>
    <submittedName>
        <fullName evidence="5">Non-ribosomal peptide synthetase</fullName>
    </submittedName>
</protein>
<dbReference type="InterPro" id="IPR001242">
    <property type="entry name" value="Condensation_dom"/>
</dbReference>
<dbReference type="GO" id="GO:0008610">
    <property type="term" value="P:lipid biosynthetic process"/>
    <property type="evidence" value="ECO:0007669"/>
    <property type="project" value="UniProtKB-ARBA"/>
</dbReference>
<evidence type="ECO:0000256" key="2">
    <source>
        <dbReference type="ARBA" id="ARBA00022450"/>
    </source>
</evidence>
<dbReference type="EMBL" id="JARDXE010000029">
    <property type="protein sequence ID" value="MDE8649586.1"/>
    <property type="molecule type" value="Genomic_DNA"/>
</dbReference>
<comment type="cofactor">
    <cofactor evidence="1">
        <name>pantetheine 4'-phosphate</name>
        <dbReference type="ChEBI" id="CHEBI:47942"/>
    </cofactor>
</comment>
<dbReference type="GO" id="GO:0005829">
    <property type="term" value="C:cytosol"/>
    <property type="evidence" value="ECO:0007669"/>
    <property type="project" value="TreeGrafter"/>
</dbReference>
<dbReference type="Gene3D" id="3.30.559.30">
    <property type="entry name" value="Nonribosomal peptide synthetase, condensation domain"/>
    <property type="match status" value="2"/>
</dbReference>
<dbReference type="SMART" id="SM00823">
    <property type="entry name" value="PKS_PP"/>
    <property type="match status" value="1"/>
</dbReference>
<dbReference type="InterPro" id="IPR020845">
    <property type="entry name" value="AMP-binding_CS"/>
</dbReference>
<dbReference type="GO" id="GO:0009366">
    <property type="term" value="C:enterobactin synthetase complex"/>
    <property type="evidence" value="ECO:0007669"/>
    <property type="project" value="TreeGrafter"/>
</dbReference>
<reference evidence="5" key="1">
    <citation type="submission" date="2023-02" db="EMBL/GenBank/DDBJ databases">
        <title>A novel hydrolase synthesized by Rhodococcus erythropolis HQ is responsible for the detoxification of Zearalenone.</title>
        <authorList>
            <person name="Hu J."/>
            <person name="Xu J."/>
        </authorList>
    </citation>
    <scope>NUCLEOTIDE SEQUENCE</scope>
    <source>
        <strain evidence="5">HQ</strain>
    </source>
</reference>
<keyword evidence="2" id="KW-0596">Phosphopantetheine</keyword>
<dbReference type="InterPro" id="IPR009081">
    <property type="entry name" value="PP-bd_ACP"/>
</dbReference>
<dbReference type="SUPFAM" id="SSF56801">
    <property type="entry name" value="Acetyl-CoA synthetase-like"/>
    <property type="match status" value="1"/>
</dbReference>
<dbReference type="PROSITE" id="PS00455">
    <property type="entry name" value="AMP_BINDING"/>
    <property type="match status" value="1"/>
</dbReference>